<dbReference type="InParanoid" id="K0KJC5"/>
<comment type="caution">
    <text evidence="13">The sequence shown here is derived from an EMBL/GenBank/DDBJ whole genome shotgun (WGS) entry which is preliminary data.</text>
</comment>
<keyword evidence="14" id="KW-1185">Reference proteome</keyword>
<keyword evidence="9" id="KW-0408">Iron</keyword>
<proteinExistence type="inferred from homology"/>
<dbReference type="eggNOG" id="KOG3413">
    <property type="taxonomic scope" value="Eukaryota"/>
</dbReference>
<dbReference type="NCBIfam" id="TIGR03422">
    <property type="entry name" value="mito_frataxin"/>
    <property type="match status" value="1"/>
</dbReference>
<keyword evidence="10" id="KW-0406">Ion transport</keyword>
<evidence type="ECO:0000313" key="14">
    <source>
        <dbReference type="Proteomes" id="UP000009328"/>
    </source>
</evidence>
<keyword evidence="6" id="KW-0410">Iron transport</keyword>
<evidence type="ECO:0000256" key="5">
    <source>
        <dbReference type="ARBA" id="ARBA00022448"/>
    </source>
</evidence>
<dbReference type="SMART" id="SM01219">
    <property type="entry name" value="Frataxin_Cyay"/>
    <property type="match status" value="1"/>
</dbReference>
<dbReference type="InterPro" id="IPR002908">
    <property type="entry name" value="Frataxin/CyaY"/>
</dbReference>
<evidence type="ECO:0000256" key="9">
    <source>
        <dbReference type="ARBA" id="ARBA00023004"/>
    </source>
</evidence>
<keyword evidence="11" id="KW-0496">Mitochondrion</keyword>
<dbReference type="PANTHER" id="PTHR16821">
    <property type="entry name" value="FRATAXIN"/>
    <property type="match status" value="1"/>
</dbReference>
<dbReference type="NCBIfam" id="TIGR03421">
    <property type="entry name" value="FeS_CyaY"/>
    <property type="match status" value="1"/>
</dbReference>
<comment type="similarity">
    <text evidence="2">Belongs to the frataxin family.</text>
</comment>
<dbReference type="EC" id="1.16.3.1" evidence="3"/>
<evidence type="ECO:0000256" key="2">
    <source>
        <dbReference type="ARBA" id="ARBA00008183"/>
    </source>
</evidence>
<dbReference type="AlphaFoldDB" id="K0KJC5"/>
<dbReference type="InterPro" id="IPR017789">
    <property type="entry name" value="Frataxin"/>
</dbReference>
<evidence type="ECO:0000256" key="10">
    <source>
        <dbReference type="ARBA" id="ARBA00023065"/>
    </source>
</evidence>
<keyword evidence="4" id="KW-0409">Iron storage</keyword>
<comment type="subcellular location">
    <subcellularLocation>
        <location evidence="1">Mitochondrion</location>
    </subcellularLocation>
</comment>
<evidence type="ECO:0000256" key="12">
    <source>
        <dbReference type="ARBA" id="ARBA00047990"/>
    </source>
</evidence>
<evidence type="ECO:0000256" key="4">
    <source>
        <dbReference type="ARBA" id="ARBA00022434"/>
    </source>
</evidence>
<reference evidence="13 14" key="1">
    <citation type="journal article" date="2012" name="Eukaryot. Cell">
        <title>Draft genome sequence of Wickerhamomyces ciferrii NRRL Y-1031 F-60-10.</title>
        <authorList>
            <person name="Schneider J."/>
            <person name="Andrea H."/>
            <person name="Blom J."/>
            <person name="Jaenicke S."/>
            <person name="Ruckert C."/>
            <person name="Schorsch C."/>
            <person name="Szczepanowski R."/>
            <person name="Farwick M."/>
            <person name="Goesmann A."/>
            <person name="Puhler A."/>
            <person name="Schaffer S."/>
            <person name="Tauch A."/>
            <person name="Kohler T."/>
            <person name="Brinkrolf K."/>
        </authorList>
    </citation>
    <scope>NUCLEOTIDE SEQUENCE [LARGE SCALE GENOMIC DNA]</scope>
    <source>
        <strain evidence="14">ATCC 14091 / BCRC 22168 / CBS 111 / JCM 3599 / NBRC 0793 / NRRL Y-1031 F-60-10</strain>
    </source>
</reference>
<dbReference type="InterPro" id="IPR036524">
    <property type="entry name" value="Frataxin/CyaY_sf"/>
</dbReference>
<name>K0KJC5_WICCF</name>
<keyword evidence="5" id="KW-0813">Transport</keyword>
<dbReference type="GO" id="GO:0008198">
    <property type="term" value="F:ferrous iron binding"/>
    <property type="evidence" value="ECO:0007669"/>
    <property type="project" value="TreeGrafter"/>
</dbReference>
<dbReference type="PROSITE" id="PS50810">
    <property type="entry name" value="FRATAXIN_2"/>
    <property type="match status" value="1"/>
</dbReference>
<dbReference type="GO" id="GO:0016226">
    <property type="term" value="P:iron-sulfur cluster assembly"/>
    <property type="evidence" value="ECO:0007669"/>
    <property type="project" value="InterPro"/>
</dbReference>
<dbReference type="GO" id="GO:0034986">
    <property type="term" value="F:iron chaperone activity"/>
    <property type="evidence" value="ECO:0007669"/>
    <property type="project" value="TreeGrafter"/>
</dbReference>
<dbReference type="InterPro" id="IPR020895">
    <property type="entry name" value="Frataxin_CS"/>
</dbReference>
<dbReference type="GO" id="GO:0006826">
    <property type="term" value="P:iron ion transport"/>
    <property type="evidence" value="ECO:0007669"/>
    <property type="project" value="UniProtKB-KW"/>
</dbReference>
<dbReference type="SUPFAM" id="SSF55387">
    <property type="entry name" value="Frataxin/Nqo15-like"/>
    <property type="match status" value="1"/>
</dbReference>
<evidence type="ECO:0000256" key="1">
    <source>
        <dbReference type="ARBA" id="ARBA00004173"/>
    </source>
</evidence>
<keyword evidence="8" id="KW-0560">Oxidoreductase</keyword>
<dbReference type="STRING" id="1206466.K0KJC5"/>
<keyword evidence="7" id="KW-0809">Transit peptide</keyword>
<dbReference type="GO" id="GO:0008199">
    <property type="term" value="F:ferric iron binding"/>
    <property type="evidence" value="ECO:0007669"/>
    <property type="project" value="InterPro"/>
</dbReference>
<dbReference type="GO" id="GO:0006879">
    <property type="term" value="P:intracellular iron ion homeostasis"/>
    <property type="evidence" value="ECO:0007669"/>
    <property type="project" value="UniProtKB-KW"/>
</dbReference>
<evidence type="ECO:0000256" key="6">
    <source>
        <dbReference type="ARBA" id="ARBA00022496"/>
    </source>
</evidence>
<dbReference type="Proteomes" id="UP000009328">
    <property type="component" value="Unassembled WGS sequence"/>
</dbReference>
<dbReference type="GO" id="GO:0005739">
    <property type="term" value="C:mitochondrion"/>
    <property type="evidence" value="ECO:0007669"/>
    <property type="project" value="UniProtKB-SubCell"/>
</dbReference>
<dbReference type="EMBL" id="CAIF01000025">
    <property type="protein sequence ID" value="CCH41589.1"/>
    <property type="molecule type" value="Genomic_DNA"/>
</dbReference>
<evidence type="ECO:0000256" key="11">
    <source>
        <dbReference type="ARBA" id="ARBA00023128"/>
    </source>
</evidence>
<dbReference type="GO" id="GO:0051537">
    <property type="term" value="F:2 iron, 2 sulfur cluster binding"/>
    <property type="evidence" value="ECO:0007669"/>
    <property type="project" value="TreeGrafter"/>
</dbReference>
<evidence type="ECO:0000256" key="3">
    <source>
        <dbReference type="ARBA" id="ARBA00013107"/>
    </source>
</evidence>
<gene>
    <name evidence="13" type="ORF">BN7_1130</name>
</gene>
<comment type="catalytic activity">
    <reaction evidence="12">
        <text>4 Fe(2+) + O2 + 4 H(+) = 4 Fe(3+) + 2 H2O</text>
        <dbReference type="Rhea" id="RHEA:11148"/>
        <dbReference type="ChEBI" id="CHEBI:15377"/>
        <dbReference type="ChEBI" id="CHEBI:15378"/>
        <dbReference type="ChEBI" id="CHEBI:15379"/>
        <dbReference type="ChEBI" id="CHEBI:29033"/>
        <dbReference type="ChEBI" id="CHEBI:29034"/>
        <dbReference type="EC" id="1.16.3.1"/>
    </reaction>
</comment>
<sequence>MFRISRGLPLKAIQRASTRSFISTSYRSPLIKATFKPTSNLISKRFTSSDTDALNEGITDLDINTYHRISEDYLETLTDSLEALSEENPKIDAEYSHGVLSLVLPPNGTYVINKQPPNKQIWLSSPVSGPDRTKHKLGLLLKEEVALALDQPIEEIDLGGLDEE</sequence>
<dbReference type="GO" id="GO:0004322">
    <property type="term" value="F:ferroxidase activity"/>
    <property type="evidence" value="ECO:0007669"/>
    <property type="project" value="UniProtKB-EC"/>
</dbReference>
<dbReference type="Pfam" id="PF01491">
    <property type="entry name" value="Frataxin_Cyay"/>
    <property type="match status" value="1"/>
</dbReference>
<dbReference type="HOGENOM" id="CLU_080880_2_4_1"/>
<evidence type="ECO:0000256" key="8">
    <source>
        <dbReference type="ARBA" id="ARBA00023002"/>
    </source>
</evidence>
<dbReference type="PANTHER" id="PTHR16821:SF2">
    <property type="entry name" value="FRATAXIN, MITOCHONDRIAL"/>
    <property type="match status" value="1"/>
</dbReference>
<evidence type="ECO:0000313" key="13">
    <source>
        <dbReference type="EMBL" id="CCH41589.1"/>
    </source>
</evidence>
<protein>
    <recommendedName>
        <fullName evidence="3">ferroxidase</fullName>
        <ecNumber evidence="3">1.16.3.1</ecNumber>
    </recommendedName>
</protein>
<accession>K0KJC5</accession>
<dbReference type="Gene3D" id="3.30.920.10">
    <property type="entry name" value="Frataxin/CyaY"/>
    <property type="match status" value="1"/>
</dbReference>
<dbReference type="PROSITE" id="PS01344">
    <property type="entry name" value="FRATAXIN_1"/>
    <property type="match status" value="1"/>
</dbReference>
<organism evidence="13 14">
    <name type="scientific">Wickerhamomyces ciferrii (strain ATCC 14091 / BCRC 22168 / CBS 111 / JCM 3599 / NBRC 0793 / NRRL Y-1031 F-60-10)</name>
    <name type="common">Yeast</name>
    <name type="synonym">Pichia ciferrii</name>
    <dbReference type="NCBI Taxonomy" id="1206466"/>
    <lineage>
        <taxon>Eukaryota</taxon>
        <taxon>Fungi</taxon>
        <taxon>Dikarya</taxon>
        <taxon>Ascomycota</taxon>
        <taxon>Saccharomycotina</taxon>
        <taxon>Saccharomycetes</taxon>
        <taxon>Phaffomycetales</taxon>
        <taxon>Wickerhamomycetaceae</taxon>
        <taxon>Wickerhamomyces</taxon>
    </lineage>
</organism>
<evidence type="ECO:0000256" key="7">
    <source>
        <dbReference type="ARBA" id="ARBA00022946"/>
    </source>
</evidence>
<dbReference type="FunCoup" id="K0KJC5">
    <property type="interactions" value="424"/>
</dbReference>